<proteinExistence type="inferred from homology"/>
<dbReference type="EC" id="3.1.11.1" evidence="15"/>
<evidence type="ECO:0000256" key="2">
    <source>
        <dbReference type="ARBA" id="ARBA00006035"/>
    </source>
</evidence>
<evidence type="ECO:0000256" key="10">
    <source>
        <dbReference type="ARBA" id="ARBA00022932"/>
    </source>
</evidence>
<keyword evidence="4 15" id="KW-0808">Transferase</keyword>
<evidence type="ECO:0000256" key="6">
    <source>
        <dbReference type="ARBA" id="ARBA00022705"/>
    </source>
</evidence>
<evidence type="ECO:0000256" key="4">
    <source>
        <dbReference type="ARBA" id="ARBA00022679"/>
    </source>
</evidence>
<feature type="domain" description="DNA polymerase alpha/delta/epsilon subunit B" evidence="16">
    <location>
        <begin position="237"/>
        <end position="433"/>
    </location>
</feature>
<comment type="similarity">
    <text evidence="2 15">Belongs to the DNA polymerase delta/II small subunit family.</text>
</comment>
<protein>
    <recommendedName>
        <fullName evidence="15">DNA polymerase II small subunit</fullName>
        <shortName evidence="15">Pol II</shortName>
        <ecNumber evidence="15">2.7.7.7</ecNumber>
    </recommendedName>
    <alternativeName>
        <fullName evidence="15">Exodeoxyribonuclease small subunit</fullName>
        <ecNumber evidence="15">3.1.11.1</ecNumber>
    </alternativeName>
</protein>
<evidence type="ECO:0000313" key="17">
    <source>
        <dbReference type="EMBL" id="QNO55370.1"/>
    </source>
</evidence>
<dbReference type="EC" id="2.7.7.7" evidence="15"/>
<comment type="catalytic activity">
    <reaction evidence="14 15">
        <text>DNA(n) + a 2'-deoxyribonucleoside 5'-triphosphate = DNA(n+1) + diphosphate</text>
        <dbReference type="Rhea" id="RHEA:22508"/>
        <dbReference type="Rhea" id="RHEA-COMP:17339"/>
        <dbReference type="Rhea" id="RHEA-COMP:17340"/>
        <dbReference type="ChEBI" id="CHEBI:33019"/>
        <dbReference type="ChEBI" id="CHEBI:61560"/>
        <dbReference type="ChEBI" id="CHEBI:173112"/>
        <dbReference type="EC" id="2.7.7.7"/>
    </reaction>
</comment>
<evidence type="ECO:0000256" key="9">
    <source>
        <dbReference type="ARBA" id="ARBA00022839"/>
    </source>
</evidence>
<keyword evidence="11 15" id="KW-0238">DNA-binding</keyword>
<dbReference type="AlphaFoldDB" id="A0A7G9Z536"/>
<dbReference type="GO" id="GO:0003887">
    <property type="term" value="F:DNA-directed DNA polymerase activity"/>
    <property type="evidence" value="ECO:0007669"/>
    <property type="project" value="UniProtKB-UniRule"/>
</dbReference>
<dbReference type="Pfam" id="PF04042">
    <property type="entry name" value="DNA_pol_E_B"/>
    <property type="match status" value="1"/>
</dbReference>
<organism evidence="17">
    <name type="scientific">Candidatus Methanophaga sp. ANME-1 ERB7</name>
    <dbReference type="NCBI Taxonomy" id="2759913"/>
    <lineage>
        <taxon>Archaea</taxon>
        <taxon>Methanobacteriati</taxon>
        <taxon>Methanobacteriota</taxon>
        <taxon>Stenosarchaea group</taxon>
        <taxon>Methanomicrobia</taxon>
        <taxon>Candidatus Methanophagales</taxon>
        <taxon>Candidatus Methanophagaceae</taxon>
        <taxon>Candidatus Methanophaga</taxon>
    </lineage>
</organism>
<comment type="catalytic activity">
    <reaction evidence="1 15">
        <text>Exonucleolytic cleavage in the 3'- to 5'-direction to yield nucleoside 5'-phosphates.</text>
        <dbReference type="EC" id="3.1.11.1"/>
    </reaction>
</comment>
<sequence>MSEMFSDRDGRQREIEIVKTFADLGLQVQPEAIEILTNYKCKSFGITEIAESVTNSLDPSIFVISPQQIVASIEKINVSEEKSQLRMHPKAPTIIKTFLDQGNGIDHKDFLPHFVNRYERLSKLIKRRISCGQIRYIKNRRVKEEVSIVGMVSSINKTAKGNTRVDLEDPSGNMSVILTHQEEVIPDEVIGVTGSLYEGQYLIANRIVYPDVPISSTNSQLSLPLSETEKPEPVHAVFISDLHVGSTTFLDDVWDSFAQWLKEQAESINIAYLVVAGDIVDGIGVYPGQDEDLSITDVEEQYKVAAGYFHDLPSHIHVIIAPGNHDAVRSAEPQPPLPEDLKKLFPGDTCFVSSPSYIQIGGRLVLIYHGQSYDDFVNSVSRLSYSKPEEVMVEMLRRRHVAPIYGTNISIVPNGHDYGVIDPVPDIFHCGHTHTVGVSKYRNVLLINSGTWQSQTPYQKKRDINPTAGCATLVELSELKTKILDFGNTVGA</sequence>
<keyword evidence="9 15" id="KW-0269">Exonuclease</keyword>
<evidence type="ECO:0000256" key="14">
    <source>
        <dbReference type="ARBA" id="ARBA00049244"/>
    </source>
</evidence>
<keyword evidence="8 15" id="KW-0378">Hydrolase</keyword>
<comment type="subunit">
    <text evidence="3 15">Heterodimer of a large subunit and a small subunit.</text>
</comment>
<keyword evidence="5 15" id="KW-0548">Nucleotidyltransferase</keyword>
<evidence type="ECO:0000256" key="13">
    <source>
        <dbReference type="ARBA" id="ARBA00024817"/>
    </source>
</evidence>
<dbReference type="InterPro" id="IPR011149">
    <property type="entry name" value="Pol2_small_arc"/>
</dbReference>
<dbReference type="PANTHER" id="PTHR10416:SF0">
    <property type="entry name" value="DNA POLYMERASE DELTA SUBUNIT 2"/>
    <property type="match status" value="1"/>
</dbReference>
<dbReference type="EMBL" id="MT631611">
    <property type="protein sequence ID" value="QNO55370.1"/>
    <property type="molecule type" value="Genomic_DNA"/>
</dbReference>
<keyword evidence="12 15" id="KW-0511">Multifunctional enzyme</keyword>
<evidence type="ECO:0000256" key="3">
    <source>
        <dbReference type="ARBA" id="ARBA00011315"/>
    </source>
</evidence>
<keyword evidence="7 15" id="KW-0540">Nuclease</keyword>
<name>A0A7G9Z536_9EURY</name>
<dbReference type="InterPro" id="IPR007185">
    <property type="entry name" value="DNA_pol_a/d/e_bsu"/>
</dbReference>
<evidence type="ECO:0000256" key="5">
    <source>
        <dbReference type="ARBA" id="ARBA00022695"/>
    </source>
</evidence>
<evidence type="ECO:0000256" key="15">
    <source>
        <dbReference type="HAMAP-Rule" id="MF_00325"/>
    </source>
</evidence>
<dbReference type="GO" id="GO:0008310">
    <property type="term" value="F:single-stranded DNA 3'-5' DNA exonuclease activity"/>
    <property type="evidence" value="ECO:0007669"/>
    <property type="project" value="UniProtKB-EC"/>
</dbReference>
<evidence type="ECO:0000256" key="7">
    <source>
        <dbReference type="ARBA" id="ARBA00022722"/>
    </source>
</evidence>
<accession>A0A7G9Z536</accession>
<dbReference type="GO" id="GO:0042575">
    <property type="term" value="C:DNA polymerase complex"/>
    <property type="evidence" value="ECO:0007669"/>
    <property type="project" value="TreeGrafter"/>
</dbReference>
<evidence type="ECO:0000256" key="12">
    <source>
        <dbReference type="ARBA" id="ARBA00023268"/>
    </source>
</evidence>
<reference evidence="17" key="1">
    <citation type="submission" date="2020-06" db="EMBL/GenBank/DDBJ databases">
        <title>Unique genomic features of the anaerobic methanotrophic archaea.</title>
        <authorList>
            <person name="Chadwick G.L."/>
            <person name="Skennerton C.T."/>
            <person name="Laso-Perez R."/>
            <person name="Leu A.O."/>
            <person name="Speth D.R."/>
            <person name="Yu H."/>
            <person name="Morgan-Lang C."/>
            <person name="Hatzenpichler R."/>
            <person name="Goudeau D."/>
            <person name="Malmstrom R."/>
            <person name="Brazelton W.J."/>
            <person name="Woyke T."/>
            <person name="Hallam S.J."/>
            <person name="Tyson G.W."/>
            <person name="Wegener G."/>
            <person name="Boetius A."/>
            <person name="Orphan V."/>
        </authorList>
    </citation>
    <scope>NUCLEOTIDE SEQUENCE</scope>
</reference>
<dbReference type="Gene3D" id="3.60.21.50">
    <property type="match status" value="1"/>
</dbReference>
<dbReference type="GO" id="GO:0006271">
    <property type="term" value="P:DNA strand elongation involved in DNA replication"/>
    <property type="evidence" value="ECO:0007669"/>
    <property type="project" value="TreeGrafter"/>
</dbReference>
<dbReference type="SUPFAM" id="SSF56300">
    <property type="entry name" value="Metallo-dependent phosphatases"/>
    <property type="match status" value="1"/>
</dbReference>
<dbReference type="NCBIfam" id="NF003118">
    <property type="entry name" value="PRK04036.1-3"/>
    <property type="match status" value="1"/>
</dbReference>
<dbReference type="GO" id="GO:0006308">
    <property type="term" value="P:DNA catabolic process"/>
    <property type="evidence" value="ECO:0007669"/>
    <property type="project" value="UniProtKB-UniRule"/>
</dbReference>
<keyword evidence="6 15" id="KW-0235">DNA replication</keyword>
<dbReference type="InterPro" id="IPR029052">
    <property type="entry name" value="Metallo-depent_PP-like"/>
</dbReference>
<dbReference type="PANTHER" id="PTHR10416">
    <property type="entry name" value="DNA POLYMERASE DELTA SUBUNIT 2"/>
    <property type="match status" value="1"/>
</dbReference>
<dbReference type="GO" id="GO:0003677">
    <property type="term" value="F:DNA binding"/>
    <property type="evidence" value="ECO:0007669"/>
    <property type="project" value="UniProtKB-UniRule"/>
</dbReference>
<gene>
    <name evidence="15" type="primary">polB</name>
    <name evidence="17" type="ORF">LFMFKLDH_00024</name>
</gene>
<evidence type="ECO:0000256" key="11">
    <source>
        <dbReference type="ARBA" id="ARBA00023125"/>
    </source>
</evidence>
<keyword evidence="10 15" id="KW-0239">DNA-directed DNA polymerase</keyword>
<dbReference type="CDD" id="cd07386">
    <property type="entry name" value="MPP_DNA_pol_II_small_archeal_C"/>
    <property type="match status" value="1"/>
</dbReference>
<comment type="function">
    <text evidence="13 15">Possesses two activities: a DNA synthesis (polymerase) and an exonucleolytic activity that degrades single-stranded DNA in the 3' to 5' direction. Has a template-primer preference which is characteristic of a replicative DNA polymerase.</text>
</comment>
<dbReference type="HAMAP" id="MF_00325">
    <property type="entry name" value="DNApol_II_A_arch"/>
    <property type="match status" value="1"/>
</dbReference>
<evidence type="ECO:0000259" key="16">
    <source>
        <dbReference type="Pfam" id="PF04042"/>
    </source>
</evidence>
<dbReference type="InterPro" id="IPR024826">
    <property type="entry name" value="DNA_pol_delta/II_ssu"/>
</dbReference>
<evidence type="ECO:0000256" key="8">
    <source>
        <dbReference type="ARBA" id="ARBA00022801"/>
    </source>
</evidence>
<evidence type="ECO:0000256" key="1">
    <source>
        <dbReference type="ARBA" id="ARBA00000563"/>
    </source>
</evidence>